<dbReference type="PATRIC" id="fig|1359168.3.peg.657"/>
<protein>
    <submittedName>
        <fullName evidence="1">Putative conjugative transfer protein TraG</fullName>
    </submittedName>
</protein>
<dbReference type="EMBL" id="LANP01000026">
    <property type="protein sequence ID" value="KJV55202.1"/>
    <property type="molecule type" value="Genomic_DNA"/>
</dbReference>
<evidence type="ECO:0000313" key="2">
    <source>
        <dbReference type="Proteomes" id="UP000033616"/>
    </source>
</evidence>
<evidence type="ECO:0000313" key="1">
    <source>
        <dbReference type="EMBL" id="KJV55202.1"/>
    </source>
</evidence>
<accession>A0A0F3MIB8</accession>
<keyword evidence="2" id="KW-1185">Reference proteome</keyword>
<reference evidence="1 2" key="1">
    <citation type="submission" date="2015-02" db="EMBL/GenBank/DDBJ databases">
        <title>Genome Sequencing of Rickettsiales.</title>
        <authorList>
            <person name="Daugherty S.C."/>
            <person name="Su Q."/>
            <person name="Abolude K."/>
            <person name="Beier-Sexton M."/>
            <person name="Carlyon J.A."/>
            <person name="Carter R."/>
            <person name="Day N.P."/>
            <person name="Dumler S.J."/>
            <person name="Dyachenko V."/>
            <person name="Godinez A."/>
            <person name="Kurtti T.J."/>
            <person name="Lichay M."/>
            <person name="Mullins K.E."/>
            <person name="Ott S."/>
            <person name="Pappas-Brown V."/>
            <person name="Paris D.H."/>
            <person name="Patel P."/>
            <person name="Richards A.L."/>
            <person name="Sadzewicz L."/>
            <person name="Sears K."/>
            <person name="Seidman D."/>
            <person name="Sengamalay N."/>
            <person name="Stenos J."/>
            <person name="Tallon L.J."/>
            <person name="Vincent G."/>
            <person name="Fraser C.M."/>
            <person name="Munderloh U."/>
            <person name="Dunning-Hotopp J.C."/>
        </authorList>
    </citation>
    <scope>NUCLEOTIDE SEQUENCE [LARGE SCALE GENOMIC DNA]</scope>
    <source>
        <strain evidence="1 2">Fuller</strain>
    </source>
</reference>
<gene>
    <name evidence="1" type="ORF">OCHUTO_0926</name>
</gene>
<comment type="caution">
    <text evidence="1">The sequence shown here is derived from an EMBL/GenBank/DDBJ whole genome shotgun (WGS) entry which is preliminary data.</text>
</comment>
<dbReference type="Proteomes" id="UP000033616">
    <property type="component" value="Unassembled WGS sequence"/>
</dbReference>
<proteinExistence type="predicted"/>
<organism evidence="1 2">
    <name type="scientific">Orientia chuto str. Dubai</name>
    <dbReference type="NCBI Taxonomy" id="1359168"/>
    <lineage>
        <taxon>Bacteria</taxon>
        <taxon>Pseudomonadati</taxon>
        <taxon>Pseudomonadota</taxon>
        <taxon>Alphaproteobacteria</taxon>
        <taxon>Rickettsiales</taxon>
        <taxon>Rickettsiaceae</taxon>
        <taxon>Rickettsieae</taxon>
        <taxon>Orientia</taxon>
    </lineage>
</organism>
<name>A0A0F3MIB8_9RICK</name>
<dbReference type="AlphaFoldDB" id="A0A0F3MIB8"/>
<sequence>MLAVSFKSCKQATPLIKAAINKELNEGLLTKFATTIGEHFYDIDEIGIKLYSLMLKRISMLVN</sequence>